<evidence type="ECO:0000259" key="11">
    <source>
        <dbReference type="Pfam" id="PF21082"/>
    </source>
</evidence>
<dbReference type="InterPro" id="IPR011066">
    <property type="entry name" value="MscS_channel_C_sf"/>
</dbReference>
<comment type="similarity">
    <text evidence="2 7">Belongs to the MscS (TC 1.A.23) family.</text>
</comment>
<dbReference type="SUPFAM" id="SSF82689">
    <property type="entry name" value="Mechanosensitive channel protein MscS (YggB), C-terminal domain"/>
    <property type="match status" value="1"/>
</dbReference>
<comment type="subunit">
    <text evidence="7">Homoheptamer.</text>
</comment>
<dbReference type="InterPro" id="IPR045275">
    <property type="entry name" value="MscS_archaea/bacteria_type"/>
</dbReference>
<organism evidence="12 13">
    <name type="scientific">Lysobacter niastensis</name>
    <dbReference type="NCBI Taxonomy" id="380629"/>
    <lineage>
        <taxon>Bacteria</taxon>
        <taxon>Pseudomonadati</taxon>
        <taxon>Pseudomonadota</taxon>
        <taxon>Gammaproteobacteria</taxon>
        <taxon>Lysobacterales</taxon>
        <taxon>Lysobacteraceae</taxon>
        <taxon>Lysobacter</taxon>
    </lineage>
</organism>
<feature type="region of interest" description="Disordered" evidence="8">
    <location>
        <begin position="24"/>
        <end position="44"/>
    </location>
</feature>
<keyword evidence="7" id="KW-0406">Ion transport</keyword>
<keyword evidence="4 7" id="KW-0812">Transmembrane</keyword>
<accession>A0ABS0BA26</accession>
<dbReference type="Pfam" id="PF00924">
    <property type="entry name" value="MS_channel_2nd"/>
    <property type="match status" value="1"/>
</dbReference>
<keyword evidence="9" id="KW-0732">Signal</keyword>
<dbReference type="Gene3D" id="1.10.287.1260">
    <property type="match status" value="1"/>
</dbReference>
<evidence type="ECO:0000256" key="2">
    <source>
        <dbReference type="ARBA" id="ARBA00008017"/>
    </source>
</evidence>
<evidence type="ECO:0000256" key="4">
    <source>
        <dbReference type="ARBA" id="ARBA00022692"/>
    </source>
</evidence>
<evidence type="ECO:0000313" key="12">
    <source>
        <dbReference type="EMBL" id="MBF6024499.1"/>
    </source>
</evidence>
<feature type="signal peptide" evidence="9">
    <location>
        <begin position="1"/>
        <end position="22"/>
    </location>
</feature>
<gene>
    <name evidence="12" type="ORF">IU514_10715</name>
</gene>
<dbReference type="Gene3D" id="2.30.30.60">
    <property type="match status" value="1"/>
</dbReference>
<dbReference type="InterPro" id="IPR010920">
    <property type="entry name" value="LSM_dom_sf"/>
</dbReference>
<feature type="compositionally biased region" description="Low complexity" evidence="8">
    <location>
        <begin position="28"/>
        <end position="44"/>
    </location>
</feature>
<keyword evidence="13" id="KW-1185">Reference proteome</keyword>
<keyword evidence="3" id="KW-1003">Cell membrane</keyword>
<feature type="transmembrane region" description="Helical" evidence="7">
    <location>
        <begin position="157"/>
        <end position="178"/>
    </location>
</feature>
<dbReference type="RefSeq" id="WP_194931094.1">
    <property type="nucleotide sequence ID" value="NZ_JADLZT010000005.1"/>
</dbReference>
<feature type="region of interest" description="Disordered" evidence="8">
    <location>
        <begin position="538"/>
        <end position="564"/>
    </location>
</feature>
<feature type="transmembrane region" description="Helical" evidence="7">
    <location>
        <begin position="348"/>
        <end position="375"/>
    </location>
</feature>
<feature type="transmembrane region" description="Helical" evidence="7">
    <location>
        <begin position="267"/>
        <end position="288"/>
    </location>
</feature>
<protein>
    <recommendedName>
        <fullName evidence="7">Small-conductance mechanosensitive channel</fullName>
    </recommendedName>
</protein>
<keyword evidence="5 7" id="KW-1133">Transmembrane helix</keyword>
<feature type="transmembrane region" description="Helical" evidence="7">
    <location>
        <begin position="222"/>
        <end position="240"/>
    </location>
</feature>
<evidence type="ECO:0000256" key="6">
    <source>
        <dbReference type="ARBA" id="ARBA00023136"/>
    </source>
</evidence>
<keyword evidence="7" id="KW-0813">Transport</keyword>
<dbReference type="InterPro" id="IPR006685">
    <property type="entry name" value="MscS_channel_2nd"/>
</dbReference>
<comment type="caution">
    <text evidence="12">The sequence shown here is derived from an EMBL/GenBank/DDBJ whole genome shotgun (WGS) entry which is preliminary data.</text>
</comment>
<evidence type="ECO:0000256" key="8">
    <source>
        <dbReference type="SAM" id="MobiDB-lite"/>
    </source>
</evidence>
<sequence length="564" mass="61855">MRIRSLLAGSVLMLASMTTAWAAGPASPTAEPVKTAAAAPAPETTRAAPIRVWNQELVRLEVPYRGLTPQVRAERATDRIAEAIDELEPDAIRAEWTQVGADSGVMFLQDNQILFALRPGDADAPDRAALEQVAPQVLQRFRQILKERREARSVTGLLRNIGLVVLATLLYALLLWSIARASEWLRLRVQAAAARAAGPVPLRGVDVHAVTSTTVRFGFRGLRLLLVLFFTYVWLGYVLTRFPYSRPWGRALGQYLVDGASDLGRSFVHAIPSLLMLALIFLITRGIVRLVGTWFRGVETGAFTVDWLEPSAVPTTRRLVSWVIWLFAVTVAYPYIPGSKTEAFKGVSVFVGLMLSLGSAGVISQIVSGFIALYSRAVRPGDIVRIGENEGMVTHIGTFSLKMVTRTREEITIPNSTLAATPVRNYTRHAAEGGLLVTTSVTIGYDAPWRQVHALLQLAAARTPQLLPGHKPFVLQSELTDFYVNYQLNVAVADPKERPHALSRLHAEIQDAFNEFGVQIMSPNFEAQPEQKVWVPRDQWHVAPAAPDAPGNTDGQRPEGGTAS</sequence>
<dbReference type="Gene3D" id="3.30.70.100">
    <property type="match status" value="1"/>
</dbReference>
<comment type="subcellular location">
    <subcellularLocation>
        <location evidence="7">Cell inner membrane</location>
        <topology evidence="7">Multi-pass membrane protein</topology>
    </subcellularLocation>
    <subcellularLocation>
        <location evidence="1">Cell membrane</location>
        <topology evidence="1">Multi-pass membrane protein</topology>
    </subcellularLocation>
</comment>
<evidence type="ECO:0000313" key="13">
    <source>
        <dbReference type="Proteomes" id="UP001429984"/>
    </source>
</evidence>
<name>A0ABS0BA26_9GAMM</name>
<feature type="transmembrane region" description="Helical" evidence="7">
    <location>
        <begin position="319"/>
        <end position="336"/>
    </location>
</feature>
<dbReference type="EMBL" id="JADLZT010000005">
    <property type="protein sequence ID" value="MBF6024499.1"/>
    <property type="molecule type" value="Genomic_DNA"/>
</dbReference>
<dbReference type="SUPFAM" id="SSF50182">
    <property type="entry name" value="Sm-like ribonucleoproteins"/>
    <property type="match status" value="1"/>
</dbReference>
<feature type="domain" description="Mechanosensitive ion channel MscS C-terminal" evidence="11">
    <location>
        <begin position="437"/>
        <end position="520"/>
    </location>
</feature>
<evidence type="ECO:0000256" key="1">
    <source>
        <dbReference type="ARBA" id="ARBA00004651"/>
    </source>
</evidence>
<proteinExistence type="inferred from homology"/>
<evidence type="ECO:0000256" key="3">
    <source>
        <dbReference type="ARBA" id="ARBA00022475"/>
    </source>
</evidence>
<dbReference type="Proteomes" id="UP001429984">
    <property type="component" value="Unassembled WGS sequence"/>
</dbReference>
<keyword evidence="7" id="KW-0407">Ion channel</keyword>
<feature type="domain" description="Mechanosensitive ion channel MscS" evidence="10">
    <location>
        <begin position="362"/>
        <end position="428"/>
    </location>
</feature>
<feature type="chain" id="PRO_5045519167" description="Small-conductance mechanosensitive channel" evidence="9">
    <location>
        <begin position="23"/>
        <end position="564"/>
    </location>
</feature>
<evidence type="ECO:0000259" key="10">
    <source>
        <dbReference type="Pfam" id="PF00924"/>
    </source>
</evidence>
<dbReference type="InterPro" id="IPR049278">
    <property type="entry name" value="MS_channel_C"/>
</dbReference>
<keyword evidence="7" id="KW-0997">Cell inner membrane</keyword>
<dbReference type="PANTHER" id="PTHR30221">
    <property type="entry name" value="SMALL-CONDUCTANCE MECHANOSENSITIVE CHANNEL"/>
    <property type="match status" value="1"/>
</dbReference>
<dbReference type="PANTHER" id="PTHR30221:SF18">
    <property type="entry name" value="SLL0590 PROTEIN"/>
    <property type="match status" value="1"/>
</dbReference>
<keyword evidence="6 7" id="KW-0472">Membrane</keyword>
<dbReference type="InterPro" id="IPR023408">
    <property type="entry name" value="MscS_beta-dom_sf"/>
</dbReference>
<reference evidence="12 13" key="1">
    <citation type="submission" date="2020-11" db="EMBL/GenBank/DDBJ databases">
        <title>Draft Genome Sequence and Secondary Metabolite Biosynthetic Potential of the Lysobacter niastensis Type strain DSM 18481.</title>
        <authorList>
            <person name="Turrini P."/>
            <person name="Artuso I."/>
            <person name="Tescari M."/>
            <person name="Lugli G.A."/>
            <person name="Frangipani E."/>
            <person name="Ventura M."/>
            <person name="Visca P."/>
        </authorList>
    </citation>
    <scope>NUCLEOTIDE SEQUENCE [LARGE SCALE GENOMIC DNA]</scope>
    <source>
        <strain evidence="12 13">DSM 18481</strain>
    </source>
</reference>
<dbReference type="Pfam" id="PF21082">
    <property type="entry name" value="MS_channel_3rd"/>
    <property type="match status" value="1"/>
</dbReference>
<evidence type="ECO:0000256" key="5">
    <source>
        <dbReference type="ARBA" id="ARBA00022989"/>
    </source>
</evidence>
<evidence type="ECO:0000256" key="9">
    <source>
        <dbReference type="SAM" id="SignalP"/>
    </source>
</evidence>
<evidence type="ECO:0000256" key="7">
    <source>
        <dbReference type="RuleBase" id="RU369025"/>
    </source>
</evidence>
<comment type="function">
    <text evidence="7">Mechanosensitive channel that participates in the regulation of osmotic pressure changes within the cell, opening in response to stretch forces in the membrane lipid bilayer, without the need for other proteins. Contributes to normal resistance to hypoosmotic shock. Forms an ion channel of 1.0 nanosiemens conductance with a slight preference for anions.</text>
</comment>
<comment type="caution">
    <text evidence="7">Lacks conserved residue(s) required for the propagation of feature annotation.</text>
</comment>